<evidence type="ECO:0000313" key="7">
    <source>
        <dbReference type="EMBL" id="CAI2371898.1"/>
    </source>
</evidence>
<name>A0AAD1UQK9_EUPCR</name>
<sequence length="398" mass="44830">MNPKTRAKMQLTIQGLINQFGFFLLLSSSKTIALHFDQNNLVSAIMFAANIASVTILFINALLLMRFKPKHRLIANTFIMIAGYGCIVAGWFSSFYLVVVGAIFTGTASAFGQVIHYGFIKSIPAEFVGPFSSGTGICGFVGSLIFLVLDSQEVPTYIIFSVMIPVVLFYLANFINLDAHVMKNNFFKEADRSPTPRFGLEVLNHSSSCVGQTQTENETLIENKEQTLWEGYKIDPLNHVWVFFFYIFEYTIITGFFDRLSQLRTVEDDGFFEKNLFTINQFLYQFGVLIARSSLYCVKSKATGLMTILLFILFIAFFAFCLFYVNVNKFIILALATLVGLIGGWCYVFSYYRVMDNKKLTKINREKLINYLAVAADFGSFLATGLATVLSLTILKVD</sequence>
<comment type="caution">
    <text evidence="7">The sequence shown here is derived from an EMBL/GenBank/DDBJ whole genome shotgun (WGS) entry which is preliminary data.</text>
</comment>
<dbReference type="GO" id="GO:0005773">
    <property type="term" value="C:vacuole"/>
    <property type="evidence" value="ECO:0007669"/>
    <property type="project" value="UniProtKB-ARBA"/>
</dbReference>
<dbReference type="Pfam" id="PF02487">
    <property type="entry name" value="CLN3"/>
    <property type="match status" value="1"/>
</dbReference>
<keyword evidence="4 6" id="KW-1133">Transmembrane helix</keyword>
<feature type="transmembrane region" description="Helical" evidence="6">
    <location>
        <begin position="331"/>
        <end position="350"/>
    </location>
</feature>
<gene>
    <name evidence="7" type="ORF">ECRASSUSDP1_LOCUS13223</name>
</gene>
<accession>A0AAD1UQK9</accession>
<feature type="transmembrane region" description="Helical" evidence="6">
    <location>
        <begin position="127"/>
        <end position="149"/>
    </location>
</feature>
<feature type="transmembrane region" description="Helical" evidence="6">
    <location>
        <begin position="371"/>
        <end position="395"/>
    </location>
</feature>
<dbReference type="InterPro" id="IPR003492">
    <property type="entry name" value="Battenin_disease_Cln3"/>
</dbReference>
<dbReference type="AlphaFoldDB" id="A0AAD1UQK9"/>
<evidence type="ECO:0000256" key="2">
    <source>
        <dbReference type="ARBA" id="ARBA00007467"/>
    </source>
</evidence>
<dbReference type="PRINTS" id="PR01315">
    <property type="entry name" value="BATTENIN"/>
</dbReference>
<dbReference type="Proteomes" id="UP001295684">
    <property type="component" value="Unassembled WGS sequence"/>
</dbReference>
<evidence type="ECO:0000256" key="1">
    <source>
        <dbReference type="ARBA" id="ARBA00004127"/>
    </source>
</evidence>
<evidence type="ECO:0008006" key="9">
    <source>
        <dbReference type="Google" id="ProtNLM"/>
    </source>
</evidence>
<comment type="similarity">
    <text evidence="2 6">Belongs to the battenin family.</text>
</comment>
<keyword evidence="8" id="KW-1185">Reference proteome</keyword>
<feature type="transmembrane region" description="Helical" evidence="6">
    <location>
        <begin position="305"/>
        <end position="325"/>
    </location>
</feature>
<feature type="transmembrane region" description="Helical" evidence="6">
    <location>
        <begin position="155"/>
        <end position="175"/>
    </location>
</feature>
<dbReference type="Gene3D" id="1.20.1250.20">
    <property type="entry name" value="MFS general substrate transporter like domains"/>
    <property type="match status" value="1"/>
</dbReference>
<comment type="subcellular location">
    <subcellularLocation>
        <location evidence="1">Endomembrane system</location>
        <topology evidence="1">Multi-pass membrane protein</topology>
    </subcellularLocation>
</comment>
<keyword evidence="3 6" id="KW-0812">Transmembrane</keyword>
<protein>
    <recommendedName>
        <fullName evidence="9">Battenin</fullName>
    </recommendedName>
</protein>
<evidence type="ECO:0000256" key="4">
    <source>
        <dbReference type="ARBA" id="ARBA00022989"/>
    </source>
</evidence>
<evidence type="ECO:0000256" key="5">
    <source>
        <dbReference type="ARBA" id="ARBA00023136"/>
    </source>
</evidence>
<evidence type="ECO:0000256" key="3">
    <source>
        <dbReference type="ARBA" id="ARBA00022692"/>
    </source>
</evidence>
<feature type="transmembrane region" description="Helical" evidence="6">
    <location>
        <begin position="240"/>
        <end position="257"/>
    </location>
</feature>
<reference evidence="7" key="1">
    <citation type="submission" date="2023-07" db="EMBL/GenBank/DDBJ databases">
        <authorList>
            <consortium name="AG Swart"/>
            <person name="Singh M."/>
            <person name="Singh A."/>
            <person name="Seah K."/>
            <person name="Emmerich C."/>
        </authorList>
    </citation>
    <scope>NUCLEOTIDE SEQUENCE</scope>
    <source>
        <strain evidence="7">DP1</strain>
    </source>
</reference>
<dbReference type="EMBL" id="CAMPGE010013152">
    <property type="protein sequence ID" value="CAI2371898.1"/>
    <property type="molecule type" value="Genomic_DNA"/>
</dbReference>
<feature type="transmembrane region" description="Helical" evidence="6">
    <location>
        <begin position="277"/>
        <end position="298"/>
    </location>
</feature>
<dbReference type="GO" id="GO:0016020">
    <property type="term" value="C:membrane"/>
    <property type="evidence" value="ECO:0007669"/>
    <property type="project" value="UniProtKB-UniRule"/>
</dbReference>
<dbReference type="SUPFAM" id="SSF103473">
    <property type="entry name" value="MFS general substrate transporter"/>
    <property type="match status" value="1"/>
</dbReference>
<evidence type="ECO:0000313" key="8">
    <source>
        <dbReference type="Proteomes" id="UP001295684"/>
    </source>
</evidence>
<feature type="transmembrane region" description="Helical" evidence="6">
    <location>
        <begin position="73"/>
        <end position="92"/>
    </location>
</feature>
<feature type="transmembrane region" description="Helical" evidence="6">
    <location>
        <begin position="98"/>
        <end position="120"/>
    </location>
</feature>
<proteinExistence type="inferred from homology"/>
<dbReference type="PANTHER" id="PTHR10981:SF7">
    <property type="entry name" value="BATTENIN"/>
    <property type="match status" value="1"/>
</dbReference>
<dbReference type="PANTHER" id="PTHR10981">
    <property type="entry name" value="BATTENIN"/>
    <property type="match status" value="1"/>
</dbReference>
<evidence type="ECO:0000256" key="6">
    <source>
        <dbReference type="RuleBase" id="RU361113"/>
    </source>
</evidence>
<organism evidence="7 8">
    <name type="scientific">Euplotes crassus</name>
    <dbReference type="NCBI Taxonomy" id="5936"/>
    <lineage>
        <taxon>Eukaryota</taxon>
        <taxon>Sar</taxon>
        <taxon>Alveolata</taxon>
        <taxon>Ciliophora</taxon>
        <taxon>Intramacronucleata</taxon>
        <taxon>Spirotrichea</taxon>
        <taxon>Hypotrichia</taxon>
        <taxon>Euplotida</taxon>
        <taxon>Euplotidae</taxon>
        <taxon>Moneuplotes</taxon>
    </lineage>
</organism>
<dbReference type="InterPro" id="IPR036259">
    <property type="entry name" value="MFS_trans_sf"/>
</dbReference>
<keyword evidence="5 6" id="KW-0472">Membrane</keyword>
<feature type="transmembrane region" description="Helical" evidence="6">
    <location>
        <begin position="43"/>
        <end position="64"/>
    </location>
</feature>
<dbReference type="GO" id="GO:0012505">
    <property type="term" value="C:endomembrane system"/>
    <property type="evidence" value="ECO:0007669"/>
    <property type="project" value="UniProtKB-SubCell"/>
</dbReference>